<proteinExistence type="predicted"/>
<evidence type="ECO:0000313" key="2">
    <source>
        <dbReference type="Proteomes" id="UP000005237"/>
    </source>
</evidence>
<dbReference type="PANTHER" id="PTHR46060">
    <property type="entry name" value="MARINER MOS1 TRANSPOSASE-LIKE PROTEIN"/>
    <property type="match status" value="1"/>
</dbReference>
<protein>
    <submittedName>
        <fullName evidence="1">Uncharacterized protein</fullName>
    </submittedName>
</protein>
<reference evidence="1" key="2">
    <citation type="submission" date="2022-06" db="UniProtKB">
        <authorList>
            <consortium name="EnsemblMetazoa"/>
        </authorList>
    </citation>
    <scope>IDENTIFICATION</scope>
    <source>
        <strain evidence="1">DF5081</strain>
    </source>
</reference>
<name>A0A8R1EFA7_CAEJA</name>
<dbReference type="EnsemblMetazoa" id="CJA32447.1">
    <property type="protein sequence ID" value="CJA32447.1"/>
    <property type="gene ID" value="WBGene00208294"/>
</dbReference>
<dbReference type="Proteomes" id="UP000005237">
    <property type="component" value="Unassembled WGS sequence"/>
</dbReference>
<dbReference type="InterPro" id="IPR036397">
    <property type="entry name" value="RNaseH_sf"/>
</dbReference>
<keyword evidence="2" id="KW-1185">Reference proteome</keyword>
<accession>A0A8R1EFA7</accession>
<dbReference type="GO" id="GO:0003676">
    <property type="term" value="F:nucleic acid binding"/>
    <property type="evidence" value="ECO:0007669"/>
    <property type="project" value="InterPro"/>
</dbReference>
<reference evidence="2" key="1">
    <citation type="submission" date="2010-08" db="EMBL/GenBank/DDBJ databases">
        <authorList>
            <consortium name="Caenorhabditis japonica Sequencing Consortium"/>
            <person name="Wilson R.K."/>
        </authorList>
    </citation>
    <scope>NUCLEOTIDE SEQUENCE [LARGE SCALE GENOMIC DNA]</scope>
    <source>
        <strain evidence="2">DF5081</strain>
    </source>
</reference>
<dbReference type="PANTHER" id="PTHR46060:SF1">
    <property type="entry name" value="MARINER MOS1 TRANSPOSASE-LIKE PROTEIN"/>
    <property type="match status" value="1"/>
</dbReference>
<dbReference type="InterPro" id="IPR052709">
    <property type="entry name" value="Transposase-MT_Hybrid"/>
</dbReference>
<organism evidence="1 2">
    <name type="scientific">Caenorhabditis japonica</name>
    <dbReference type="NCBI Taxonomy" id="281687"/>
    <lineage>
        <taxon>Eukaryota</taxon>
        <taxon>Metazoa</taxon>
        <taxon>Ecdysozoa</taxon>
        <taxon>Nematoda</taxon>
        <taxon>Chromadorea</taxon>
        <taxon>Rhabditida</taxon>
        <taxon>Rhabditina</taxon>
        <taxon>Rhabditomorpha</taxon>
        <taxon>Rhabditoidea</taxon>
        <taxon>Rhabditidae</taxon>
        <taxon>Peloderinae</taxon>
        <taxon>Caenorhabditis</taxon>
    </lineage>
</organism>
<dbReference type="AlphaFoldDB" id="A0A8R1EFA7"/>
<dbReference type="Gene3D" id="3.30.420.10">
    <property type="entry name" value="Ribonuclease H-like superfamily/Ribonuclease H"/>
    <property type="match status" value="1"/>
</dbReference>
<sequence>MMVSMACTNGEFWTKANLSRLSTTLPNCKRTRPSLTSPRSNFTECTTSTITPRPHVAKTTKSLLATFSWAVLARPLYSSDLAPTDYHLFSDMQRSLEENDFKTISDVENWLVSYFATKKPEFWRRGTMSLQNRWQTLVDKEGIYY</sequence>
<evidence type="ECO:0000313" key="1">
    <source>
        <dbReference type="EnsemblMetazoa" id="CJA32447.1"/>
    </source>
</evidence>